<evidence type="ECO:0000313" key="3">
    <source>
        <dbReference type="Proteomes" id="UP000546031"/>
    </source>
</evidence>
<reference evidence="2 3" key="1">
    <citation type="submission" date="2020-06" db="EMBL/GenBank/DDBJ databases">
        <title>Altererythrobacter lutimaris sp. nov., a marine bacterium isolated from a tidal flat.</title>
        <authorList>
            <person name="Kim D."/>
            <person name="Yoo Y."/>
            <person name="Kim J.-J."/>
        </authorList>
    </citation>
    <scope>NUCLEOTIDE SEQUENCE [LARGE SCALE GENOMIC DNA]</scope>
    <source>
        <strain evidence="2 3">JGD-16</strain>
    </source>
</reference>
<dbReference type="AlphaFoldDB" id="A0A850HAT0"/>
<gene>
    <name evidence="2" type="ORF">HUO12_03745</name>
</gene>
<keyword evidence="3" id="KW-1185">Reference proteome</keyword>
<dbReference type="GO" id="GO:0030234">
    <property type="term" value="F:enzyme regulator activity"/>
    <property type="evidence" value="ECO:0007669"/>
    <property type="project" value="InterPro"/>
</dbReference>
<sequence>MIETVTRKRIEILADTAQVKRVTQAIDKAGITGWTVTPVTSGKGRDGVWREERVMGTDKAFVLTIAPEDKAMALAEDLAPILGSHGLLLTMWDIQVIRGERF</sequence>
<dbReference type="SUPFAM" id="SSF54913">
    <property type="entry name" value="GlnB-like"/>
    <property type="match status" value="1"/>
</dbReference>
<dbReference type="EMBL" id="JABWTA010000001">
    <property type="protein sequence ID" value="NVE94006.1"/>
    <property type="molecule type" value="Genomic_DNA"/>
</dbReference>
<protein>
    <recommendedName>
        <fullName evidence="1">Nitrogen regulatory protein P-II</fullName>
    </recommendedName>
</protein>
<dbReference type="InterPro" id="IPR015867">
    <property type="entry name" value="N-reg_PII/ATP_PRibTrfase_C"/>
</dbReference>
<evidence type="ECO:0000313" key="2">
    <source>
        <dbReference type="EMBL" id="NVE94006.1"/>
    </source>
</evidence>
<dbReference type="Proteomes" id="UP000546031">
    <property type="component" value="Unassembled WGS sequence"/>
</dbReference>
<dbReference type="Gene3D" id="3.30.70.120">
    <property type="match status" value="1"/>
</dbReference>
<organism evidence="2 3">
    <name type="scientific">Altererythrobacter lutimaris</name>
    <dbReference type="NCBI Taxonomy" id="2743979"/>
    <lineage>
        <taxon>Bacteria</taxon>
        <taxon>Pseudomonadati</taxon>
        <taxon>Pseudomonadota</taxon>
        <taxon>Alphaproteobacteria</taxon>
        <taxon>Sphingomonadales</taxon>
        <taxon>Erythrobacteraceae</taxon>
        <taxon>Altererythrobacter</taxon>
    </lineage>
</organism>
<dbReference type="Pfam" id="PF00543">
    <property type="entry name" value="P-II"/>
    <property type="match status" value="1"/>
</dbReference>
<dbReference type="GO" id="GO:0006808">
    <property type="term" value="P:regulation of nitrogen utilization"/>
    <property type="evidence" value="ECO:0007669"/>
    <property type="project" value="InterPro"/>
</dbReference>
<dbReference type="InterPro" id="IPR002187">
    <property type="entry name" value="N-reg_PII"/>
</dbReference>
<name>A0A850HAT0_9SPHN</name>
<dbReference type="InterPro" id="IPR011322">
    <property type="entry name" value="N-reg_PII-like_a/b"/>
</dbReference>
<dbReference type="RefSeq" id="WP_176272327.1">
    <property type="nucleotide sequence ID" value="NZ_JABWTA010000001.1"/>
</dbReference>
<evidence type="ECO:0000256" key="1">
    <source>
        <dbReference type="ARBA" id="ARBA00015681"/>
    </source>
</evidence>
<accession>A0A850HAT0</accession>
<proteinExistence type="predicted"/>
<comment type="caution">
    <text evidence="2">The sequence shown here is derived from an EMBL/GenBank/DDBJ whole genome shotgun (WGS) entry which is preliminary data.</text>
</comment>